<protein>
    <submittedName>
        <fullName evidence="3">Uncharacterized protein</fullName>
    </submittedName>
</protein>
<name>A0A498D7J8_9BACI</name>
<evidence type="ECO:0000313" key="3">
    <source>
        <dbReference type="EMBL" id="RLL43768.1"/>
    </source>
</evidence>
<proteinExistence type="predicted"/>
<feature type="coiled-coil region" evidence="1">
    <location>
        <begin position="42"/>
        <end position="86"/>
    </location>
</feature>
<feature type="compositionally biased region" description="Polar residues" evidence="2">
    <location>
        <begin position="1"/>
        <end position="19"/>
    </location>
</feature>
<evidence type="ECO:0000256" key="2">
    <source>
        <dbReference type="SAM" id="MobiDB-lite"/>
    </source>
</evidence>
<organism evidence="3 4">
    <name type="scientific">Oceanobacillus piezotolerans</name>
    <dbReference type="NCBI Taxonomy" id="2448030"/>
    <lineage>
        <taxon>Bacteria</taxon>
        <taxon>Bacillati</taxon>
        <taxon>Bacillota</taxon>
        <taxon>Bacilli</taxon>
        <taxon>Bacillales</taxon>
        <taxon>Bacillaceae</taxon>
        <taxon>Oceanobacillus</taxon>
    </lineage>
</organism>
<feature type="compositionally biased region" description="Basic and acidic residues" evidence="2">
    <location>
        <begin position="21"/>
        <end position="35"/>
    </location>
</feature>
<keyword evidence="4" id="KW-1185">Reference proteome</keyword>
<dbReference type="Proteomes" id="UP000270219">
    <property type="component" value="Unassembled WGS sequence"/>
</dbReference>
<comment type="caution">
    <text evidence="3">The sequence shown here is derived from an EMBL/GenBank/DDBJ whole genome shotgun (WGS) entry which is preliminary data.</text>
</comment>
<dbReference type="EMBL" id="RCHR01000004">
    <property type="protein sequence ID" value="RLL43768.1"/>
    <property type="molecule type" value="Genomic_DNA"/>
</dbReference>
<evidence type="ECO:0000313" key="4">
    <source>
        <dbReference type="Proteomes" id="UP000270219"/>
    </source>
</evidence>
<sequence length="214" mass="25248">MLNKVQNYSPSRQQGTPTLSKDMKTTTEQSNEKRVRSNTLSLKKLISTKDKLNELKQELNQNPIKYKTEIEKIHRVERKIDNALNKRKEKDLLKSIDVLKKNPSYYVLKVVETKNKIDALRVHLEHSPKGNISALDQVNRLEYKLNQKIGKIKTEQINKAIYAIQRNPKKLEQELKKFQDMERKLNKQHDKENEKEKPINEMSKSKEKNLEISM</sequence>
<accession>A0A498D7J8</accession>
<feature type="region of interest" description="Disordered" evidence="2">
    <location>
        <begin position="180"/>
        <end position="214"/>
    </location>
</feature>
<dbReference type="RefSeq" id="WP_158595126.1">
    <property type="nucleotide sequence ID" value="NZ_RCHR01000004.1"/>
</dbReference>
<feature type="region of interest" description="Disordered" evidence="2">
    <location>
        <begin position="1"/>
        <end position="39"/>
    </location>
</feature>
<reference evidence="3 4" key="1">
    <citation type="submission" date="2018-10" db="EMBL/GenBank/DDBJ databases">
        <title>Oceanobacillus sp. YLB-02 draft genome.</title>
        <authorList>
            <person name="Yu L."/>
        </authorList>
    </citation>
    <scope>NUCLEOTIDE SEQUENCE [LARGE SCALE GENOMIC DNA]</scope>
    <source>
        <strain evidence="3 4">YLB-02</strain>
    </source>
</reference>
<evidence type="ECO:0000256" key="1">
    <source>
        <dbReference type="SAM" id="Coils"/>
    </source>
</evidence>
<dbReference type="AlphaFoldDB" id="A0A498D7J8"/>
<keyword evidence="1" id="KW-0175">Coiled coil</keyword>
<gene>
    <name evidence="3" type="ORF">D8M04_12690</name>
</gene>